<dbReference type="Proteomes" id="UP001352852">
    <property type="component" value="Unassembled WGS sequence"/>
</dbReference>
<evidence type="ECO:0000313" key="1">
    <source>
        <dbReference type="EMBL" id="MED6271235.1"/>
    </source>
</evidence>
<sequence>MDGAKHWIQTWMKTFLRLQKTWVERCHAALATLNKVMSAVWMSHKDLTVKPELCERTVPFNSHHEALDEAAPILQLSSRSKMSSIEL</sequence>
<proteinExistence type="predicted"/>
<evidence type="ECO:0000313" key="2">
    <source>
        <dbReference type="Proteomes" id="UP001352852"/>
    </source>
</evidence>
<protein>
    <submittedName>
        <fullName evidence="1">Uncharacterized protein</fullName>
    </submittedName>
</protein>
<dbReference type="EMBL" id="JAHUTJ010017959">
    <property type="protein sequence ID" value="MED6271235.1"/>
    <property type="molecule type" value="Genomic_DNA"/>
</dbReference>
<comment type="caution">
    <text evidence="1">The sequence shown here is derived from an EMBL/GenBank/DDBJ whole genome shotgun (WGS) entry which is preliminary data.</text>
</comment>
<keyword evidence="2" id="KW-1185">Reference proteome</keyword>
<gene>
    <name evidence="1" type="ORF">CHARACLAT_018127</name>
</gene>
<reference evidence="1 2" key="1">
    <citation type="submission" date="2021-06" db="EMBL/GenBank/DDBJ databases">
        <authorList>
            <person name="Palmer J.M."/>
        </authorList>
    </citation>
    <scope>NUCLEOTIDE SEQUENCE [LARGE SCALE GENOMIC DNA]</scope>
    <source>
        <strain evidence="1 2">CL_MEX2019</strain>
        <tissue evidence="1">Muscle</tissue>
    </source>
</reference>
<name>A0ABU7D9U8_9TELE</name>
<accession>A0ABU7D9U8</accession>
<organism evidence="1 2">
    <name type="scientific">Characodon lateralis</name>
    <dbReference type="NCBI Taxonomy" id="208331"/>
    <lineage>
        <taxon>Eukaryota</taxon>
        <taxon>Metazoa</taxon>
        <taxon>Chordata</taxon>
        <taxon>Craniata</taxon>
        <taxon>Vertebrata</taxon>
        <taxon>Euteleostomi</taxon>
        <taxon>Actinopterygii</taxon>
        <taxon>Neopterygii</taxon>
        <taxon>Teleostei</taxon>
        <taxon>Neoteleostei</taxon>
        <taxon>Acanthomorphata</taxon>
        <taxon>Ovalentaria</taxon>
        <taxon>Atherinomorphae</taxon>
        <taxon>Cyprinodontiformes</taxon>
        <taxon>Goodeidae</taxon>
        <taxon>Characodon</taxon>
    </lineage>
</organism>